<accession>A0AAD9HGE1</accession>
<dbReference type="EMBL" id="MU842890">
    <property type="protein sequence ID" value="KAK2027696.1"/>
    <property type="molecule type" value="Genomic_DNA"/>
</dbReference>
<evidence type="ECO:0000313" key="2">
    <source>
        <dbReference type="EMBL" id="KAK2027696.1"/>
    </source>
</evidence>
<organism evidence="2 3">
    <name type="scientific">Colletotrichum zoysiae</name>
    <dbReference type="NCBI Taxonomy" id="1216348"/>
    <lineage>
        <taxon>Eukaryota</taxon>
        <taxon>Fungi</taxon>
        <taxon>Dikarya</taxon>
        <taxon>Ascomycota</taxon>
        <taxon>Pezizomycotina</taxon>
        <taxon>Sordariomycetes</taxon>
        <taxon>Hypocreomycetidae</taxon>
        <taxon>Glomerellales</taxon>
        <taxon>Glomerellaceae</taxon>
        <taxon>Colletotrichum</taxon>
        <taxon>Colletotrichum graminicola species complex</taxon>
    </lineage>
</organism>
<keyword evidence="1" id="KW-1133">Transmembrane helix</keyword>
<evidence type="ECO:0000256" key="1">
    <source>
        <dbReference type="SAM" id="Phobius"/>
    </source>
</evidence>
<name>A0AAD9HGE1_9PEZI</name>
<keyword evidence="3" id="KW-1185">Reference proteome</keyword>
<comment type="caution">
    <text evidence="2">The sequence shown here is derived from an EMBL/GenBank/DDBJ whole genome shotgun (WGS) entry which is preliminary data.</text>
</comment>
<dbReference type="AlphaFoldDB" id="A0AAD9HGE1"/>
<evidence type="ECO:0000313" key="3">
    <source>
        <dbReference type="Proteomes" id="UP001232148"/>
    </source>
</evidence>
<reference evidence="2" key="1">
    <citation type="submission" date="2021-06" db="EMBL/GenBank/DDBJ databases">
        <title>Comparative genomics, transcriptomics and evolutionary studies reveal genomic signatures of adaptation to plant cell wall in hemibiotrophic fungi.</title>
        <authorList>
            <consortium name="DOE Joint Genome Institute"/>
            <person name="Baroncelli R."/>
            <person name="Diaz J.F."/>
            <person name="Benocci T."/>
            <person name="Peng M."/>
            <person name="Battaglia E."/>
            <person name="Haridas S."/>
            <person name="Andreopoulos W."/>
            <person name="Labutti K."/>
            <person name="Pangilinan J."/>
            <person name="Floch G.L."/>
            <person name="Makela M.R."/>
            <person name="Henrissat B."/>
            <person name="Grigoriev I.V."/>
            <person name="Crouch J.A."/>
            <person name="De Vries R.P."/>
            <person name="Sukno S.A."/>
            <person name="Thon M.R."/>
        </authorList>
    </citation>
    <scope>NUCLEOTIDE SEQUENCE</scope>
    <source>
        <strain evidence="2">MAFF235873</strain>
    </source>
</reference>
<gene>
    <name evidence="2" type="ORF">LX32DRAFT_430930</name>
</gene>
<keyword evidence="1" id="KW-0812">Transmembrane</keyword>
<keyword evidence="1" id="KW-0472">Membrane</keyword>
<sequence>MLQSTSDQVLGISNLKQERLSRRSYDIEDEHANHQIWYRKQHQQLFTVTAFPIFKYPTYESFHPLYQSPDVLRFMIPVLNCLALSSVFFMPMNDAR</sequence>
<protein>
    <submittedName>
        <fullName evidence="2">Uncharacterized protein</fullName>
    </submittedName>
</protein>
<proteinExistence type="predicted"/>
<feature type="transmembrane region" description="Helical" evidence="1">
    <location>
        <begin position="71"/>
        <end position="90"/>
    </location>
</feature>
<dbReference type="Proteomes" id="UP001232148">
    <property type="component" value="Unassembled WGS sequence"/>
</dbReference>